<dbReference type="EMBL" id="CP044205">
    <property type="protein sequence ID" value="QFY41975.1"/>
    <property type="molecule type" value="Genomic_DNA"/>
</dbReference>
<keyword evidence="2" id="KW-1185">Reference proteome</keyword>
<evidence type="ECO:0000313" key="1">
    <source>
        <dbReference type="EMBL" id="QFY41975.1"/>
    </source>
</evidence>
<evidence type="ECO:0000313" key="2">
    <source>
        <dbReference type="Proteomes" id="UP000325755"/>
    </source>
</evidence>
<proteinExistence type="predicted"/>
<evidence type="ECO:0008006" key="3">
    <source>
        <dbReference type="Google" id="ProtNLM"/>
    </source>
</evidence>
<dbReference type="AlphaFoldDB" id="A0A5Q0BDP8"/>
<organism evidence="1 2">
    <name type="scientific">Candidatus Methylospira mobilis</name>
    <dbReference type="NCBI Taxonomy" id="1808979"/>
    <lineage>
        <taxon>Bacteria</taxon>
        <taxon>Pseudomonadati</taxon>
        <taxon>Pseudomonadota</taxon>
        <taxon>Gammaproteobacteria</taxon>
        <taxon>Methylococcales</taxon>
        <taxon>Methylococcaceae</taxon>
        <taxon>Candidatus Methylospira</taxon>
    </lineage>
</organism>
<protein>
    <recommendedName>
        <fullName evidence="3">Tetratricopeptide repeat protein</fullName>
    </recommendedName>
</protein>
<dbReference type="Gene3D" id="1.25.40.10">
    <property type="entry name" value="Tetratricopeptide repeat domain"/>
    <property type="match status" value="1"/>
</dbReference>
<dbReference type="RefSeq" id="WP_153247960.1">
    <property type="nucleotide sequence ID" value="NZ_CP044205.1"/>
</dbReference>
<accession>A0A5Q0BDP8</accession>
<dbReference type="OrthoDB" id="7319921at2"/>
<dbReference type="SUPFAM" id="SSF48452">
    <property type="entry name" value="TPR-like"/>
    <property type="match status" value="1"/>
</dbReference>
<dbReference type="KEGG" id="mmob:F6R98_04470"/>
<name>A0A5Q0BDP8_9GAMM</name>
<dbReference type="InParanoid" id="A0A5Q0BDP8"/>
<reference evidence="1 2" key="1">
    <citation type="submission" date="2019-09" db="EMBL/GenBank/DDBJ databases">
        <title>Ecophysiology of the spiral-shaped methanotroph Methylospira mobilis as revealed by the complete genome sequence.</title>
        <authorList>
            <person name="Oshkin I.Y."/>
            <person name="Dedysh S.N."/>
            <person name="Miroshnikov K."/>
            <person name="Danilova O.V."/>
            <person name="Hakobyan A."/>
            <person name="Liesack W."/>
        </authorList>
    </citation>
    <scope>NUCLEOTIDE SEQUENCE [LARGE SCALE GENOMIC DNA]</scope>
    <source>
        <strain evidence="1 2">Shm1</strain>
    </source>
</reference>
<sequence>MRKSYWFFVAAALVETLLSGCASIDRNYLAQPAEIQAFIANKPAELRPFFKTLFEDGERNAVLNEDRLGLAALEARHYAIAEHALDDAIARIDAIYANNPQAEAARSNFHQEKVKDFKGEAYERAMTYYYRGLLYLRSGEYDNARAAFLGASRQDRFSENPSYNEDFGLMDYLAGWSSMCMGDQASAQDHLRRAARVTPSLTNLIDNPGKFLAIMESGYAPLKIREGKYQELLQFTDNPANRNSDVRLYQGHAAVGTPVMAGDLYYQAETQGVRVVDTINADKAQFKNNAYTAAGVGGVIARTGTMMTFSRDSKSRDAGLAMIAAGALVSLISSGIAAATTPEADIRTWEGLPRHIYLEPLETPPSDLGALTMKVHAASEPVSFAVNSQHGECGFAWAHFPSAKQQLPQAQIIPEDTGEQRGQENMAFRERLKTQF</sequence>
<dbReference type="Proteomes" id="UP000325755">
    <property type="component" value="Chromosome"/>
</dbReference>
<dbReference type="InterPro" id="IPR011990">
    <property type="entry name" value="TPR-like_helical_dom_sf"/>
</dbReference>
<gene>
    <name evidence="1" type="ORF">F6R98_04470</name>
</gene>